<evidence type="ECO:0000256" key="2">
    <source>
        <dbReference type="ARBA" id="ARBA00022603"/>
    </source>
</evidence>
<dbReference type="EC" id="2.1.1.72" evidence="1"/>
<gene>
    <name evidence="10" type="ORF">GCM10011532_18950</name>
</gene>
<dbReference type="InterPro" id="IPR046816">
    <property type="entry name" value="MmeI_Mtase"/>
</dbReference>
<dbReference type="InterPro" id="IPR046820">
    <property type="entry name" value="MmeI_TRD"/>
</dbReference>
<dbReference type="InterPro" id="IPR046818">
    <property type="entry name" value="MmeI_C"/>
</dbReference>
<dbReference type="Pfam" id="PF20465">
    <property type="entry name" value="MmeI_hel"/>
    <property type="match status" value="1"/>
</dbReference>
<dbReference type="Pfam" id="PF20467">
    <property type="entry name" value="MmeI_C"/>
    <property type="match status" value="1"/>
</dbReference>
<keyword evidence="2 10" id="KW-0489">Methyltransferase</keyword>
<keyword evidence="11" id="KW-1185">Reference proteome</keyword>
<evidence type="ECO:0000259" key="7">
    <source>
        <dbReference type="Pfam" id="PF20466"/>
    </source>
</evidence>
<dbReference type="InterPro" id="IPR050953">
    <property type="entry name" value="N4_N6_ade-DNA_methylase"/>
</dbReference>
<dbReference type="RefSeq" id="WP_011708184.1">
    <property type="nucleotide sequence ID" value="NZ_BMIX01000003.1"/>
</dbReference>
<feature type="domain" description="MmeI-like helicase spacer" evidence="6">
    <location>
        <begin position="179"/>
        <end position="257"/>
    </location>
</feature>
<dbReference type="PANTHER" id="PTHR33841:SF1">
    <property type="entry name" value="DNA METHYLTRANSFERASE A"/>
    <property type="match status" value="1"/>
</dbReference>
<dbReference type="Pfam" id="PF20466">
    <property type="entry name" value="MmeI_TRD"/>
    <property type="match status" value="1"/>
</dbReference>
<dbReference type="InterPro" id="IPR046819">
    <property type="entry name" value="MmeI_hel"/>
</dbReference>
<dbReference type="InterPro" id="IPR029063">
    <property type="entry name" value="SAM-dependent_MTases_sf"/>
</dbReference>
<evidence type="ECO:0000259" key="9">
    <source>
        <dbReference type="Pfam" id="PF20473"/>
    </source>
</evidence>
<evidence type="ECO:0000313" key="11">
    <source>
        <dbReference type="Proteomes" id="UP000605733"/>
    </source>
</evidence>
<dbReference type="PANTHER" id="PTHR33841">
    <property type="entry name" value="DNA METHYLTRANSFERASE YEEA-RELATED"/>
    <property type="match status" value="1"/>
</dbReference>
<dbReference type="PROSITE" id="PS00092">
    <property type="entry name" value="N6_MTASE"/>
    <property type="match status" value="1"/>
</dbReference>
<comment type="caution">
    <text evidence="10">The sequence shown here is derived from an EMBL/GenBank/DDBJ whole genome shotgun (WGS) entry which is preliminary data.</text>
</comment>
<evidence type="ECO:0000256" key="3">
    <source>
        <dbReference type="ARBA" id="ARBA00022679"/>
    </source>
</evidence>
<evidence type="ECO:0000259" key="6">
    <source>
        <dbReference type="Pfam" id="PF20465"/>
    </source>
</evidence>
<dbReference type="GO" id="GO:0032259">
    <property type="term" value="P:methylation"/>
    <property type="evidence" value="ECO:0007669"/>
    <property type="project" value="UniProtKB-KW"/>
</dbReference>
<proteinExistence type="predicted"/>
<feature type="domain" description="MmeI-like C-terminal" evidence="8">
    <location>
        <begin position="822"/>
        <end position="899"/>
    </location>
</feature>
<evidence type="ECO:0000259" key="8">
    <source>
        <dbReference type="Pfam" id="PF20467"/>
    </source>
</evidence>
<dbReference type="GO" id="GO:0008168">
    <property type="term" value="F:methyltransferase activity"/>
    <property type="evidence" value="ECO:0007669"/>
    <property type="project" value="UniProtKB-KW"/>
</dbReference>
<dbReference type="Gene3D" id="3.40.50.150">
    <property type="entry name" value="Vaccinia Virus protein VP39"/>
    <property type="match status" value="1"/>
</dbReference>
<dbReference type="EMBL" id="BMIX01000003">
    <property type="protein sequence ID" value="GGG35355.1"/>
    <property type="molecule type" value="Genomic_DNA"/>
</dbReference>
<dbReference type="Pfam" id="PF20473">
    <property type="entry name" value="MmeI_Mtase"/>
    <property type="match status" value="1"/>
</dbReference>
<dbReference type="SUPFAM" id="SSF53335">
    <property type="entry name" value="S-adenosyl-L-methionine-dependent methyltransferases"/>
    <property type="match status" value="1"/>
</dbReference>
<dbReference type="Pfam" id="PF20464">
    <property type="entry name" value="MmeI_N"/>
    <property type="match status" value="1"/>
</dbReference>
<evidence type="ECO:0000256" key="4">
    <source>
        <dbReference type="ARBA" id="ARBA00047942"/>
    </source>
</evidence>
<dbReference type="InterPro" id="IPR046817">
    <property type="entry name" value="MmeI_N"/>
</dbReference>
<feature type="domain" description="MmeI-like N-terminal" evidence="5">
    <location>
        <begin position="12"/>
        <end position="173"/>
    </location>
</feature>
<organism evidence="10 11">
    <name type="scientific">Christiangramia forsetii</name>
    <dbReference type="NCBI Taxonomy" id="411153"/>
    <lineage>
        <taxon>Bacteria</taxon>
        <taxon>Pseudomonadati</taxon>
        <taxon>Bacteroidota</taxon>
        <taxon>Flavobacteriia</taxon>
        <taxon>Flavobacteriales</taxon>
        <taxon>Flavobacteriaceae</taxon>
        <taxon>Christiangramia</taxon>
    </lineage>
</organism>
<keyword evidence="3" id="KW-0808">Transferase</keyword>
<feature type="domain" description="MmeI-like DNA-methyltransferase" evidence="9">
    <location>
        <begin position="333"/>
        <end position="593"/>
    </location>
</feature>
<comment type="catalytic activity">
    <reaction evidence="4">
        <text>a 2'-deoxyadenosine in DNA + S-adenosyl-L-methionine = an N(6)-methyl-2'-deoxyadenosine in DNA + S-adenosyl-L-homocysteine + H(+)</text>
        <dbReference type="Rhea" id="RHEA:15197"/>
        <dbReference type="Rhea" id="RHEA-COMP:12418"/>
        <dbReference type="Rhea" id="RHEA-COMP:12419"/>
        <dbReference type="ChEBI" id="CHEBI:15378"/>
        <dbReference type="ChEBI" id="CHEBI:57856"/>
        <dbReference type="ChEBI" id="CHEBI:59789"/>
        <dbReference type="ChEBI" id="CHEBI:90615"/>
        <dbReference type="ChEBI" id="CHEBI:90616"/>
        <dbReference type="EC" id="2.1.1.72"/>
    </reaction>
</comment>
<feature type="domain" description="MmeI-like target recognition" evidence="7">
    <location>
        <begin position="617"/>
        <end position="819"/>
    </location>
</feature>
<evidence type="ECO:0000259" key="5">
    <source>
        <dbReference type="Pfam" id="PF20464"/>
    </source>
</evidence>
<dbReference type="InterPro" id="IPR002052">
    <property type="entry name" value="DNA_methylase_N6_adenine_CS"/>
</dbReference>
<dbReference type="Proteomes" id="UP000605733">
    <property type="component" value="Unassembled WGS sequence"/>
</dbReference>
<name>A0ABQ1WKH8_9FLAO</name>
<accession>A0ABQ1WKH8</accession>
<evidence type="ECO:0000313" key="10">
    <source>
        <dbReference type="EMBL" id="GGG35355.1"/>
    </source>
</evidence>
<sequence length="908" mass="105509">MPLSWNEIKSRSINFSKEWEGESRERAEKDTFWNEFLNIFGISRRRVATFEKAVKKLNDNQGYIDLFWPGTLLVEHKSKGKDLDSAFSQALDYFPGLKDHELPRFIITSDFAEFKVYDLEENLEHGFPLRELTTNISLFGFLAGYEKKTFKEEDPVNIDAAYLMGRLHDRLKEIGYTDHELEIYLVRILFCLFADDTNIFERGIFQEYLDLHTKEDGSDLAAQLGYIFQVLDTPREKRLKNIHEAADQFPYVNGQLFSESLRLPSFDSEMRTMLLDACALDWGKISPAIFGSMFQAAMNPDERRDLGAHYTSEANIQKVIKPLFLDELRTEFKKVKSSSKKLKAFHDRISKLKFLDPACGCGNFLIITYRELRELELDILRELNKTGQGFLNVGDIIKVDIDQFYGIEYDEFPARIAEVAMWLMDHQMNMKLSEEFGQYFVRLPLKKSVSIRNENALRLDWKELVKPSELDFILGNPPFYGYSYQTKEQKEDLSIVFETVKGSGVLDYVAGWYIKAARYIQGSKIEVAFVSTNSISQGEQAGILWKEMFDTLNIKIHFAYRTFKWKNEARGNAAVHVVIIGFGNYDISKKTLFEHDKQGNEILTTSAKNINPYLIDGNDLIILRRSKPLAGIQEMIKGSSPTDGGNLVLTDEEKNNLLKLYPDASQFIRQYIGSREYINQNPRWCLWLKDSKPSELRKFPEILDRIKRVKDFREASRKKSTQKWSESPALFIEDRQPETNYVLIPRVSSERRKYVPMGYLPKEVIVSDSAIALPEANLFTFGILNSLMHMMWMNYTCGRLKSDFRYSNTLVYNNFPFPQEVNQNSKTEIENAAQKILDVRLEFPGNSLADLYDPLMMPRKLLKAHQRVDKAVDLAYRPQPFPDERRRIEFLFELYEELLASQEKAKKV</sequence>
<evidence type="ECO:0000256" key="1">
    <source>
        <dbReference type="ARBA" id="ARBA00011900"/>
    </source>
</evidence>
<reference evidence="11" key="1">
    <citation type="journal article" date="2019" name="Int. J. Syst. Evol. Microbiol.">
        <title>The Global Catalogue of Microorganisms (GCM) 10K type strain sequencing project: providing services to taxonomists for standard genome sequencing and annotation.</title>
        <authorList>
            <consortium name="The Broad Institute Genomics Platform"/>
            <consortium name="The Broad Institute Genome Sequencing Center for Infectious Disease"/>
            <person name="Wu L."/>
            <person name="Ma J."/>
        </authorList>
    </citation>
    <scope>NUCLEOTIDE SEQUENCE [LARGE SCALE GENOMIC DNA]</scope>
    <source>
        <strain evidence="11">CGMCC 1.15422</strain>
    </source>
</reference>
<protein>
    <recommendedName>
        <fullName evidence="1">site-specific DNA-methyltransferase (adenine-specific)</fullName>
        <ecNumber evidence="1">2.1.1.72</ecNumber>
    </recommendedName>
</protein>